<organism evidence="2 3">
    <name type="scientific">Raoultella lignicola</name>
    <dbReference type="NCBI Taxonomy" id="3040939"/>
    <lineage>
        <taxon>Bacteria</taxon>
        <taxon>Pseudomonadati</taxon>
        <taxon>Pseudomonadota</taxon>
        <taxon>Gammaproteobacteria</taxon>
        <taxon>Enterobacterales</taxon>
        <taxon>Enterobacteriaceae</taxon>
        <taxon>Klebsiella/Raoultella group</taxon>
        <taxon>Raoultella</taxon>
    </lineage>
</organism>
<sequence>MVKQYLIDDQIIFSPAEQKLLSVASGKGKVMHGNVSRCLELLIMHQGTVIPQNELVLYGWGKDVSASVTTAAYYQCFVNLRKNLKELDYTYELVVTLRKVGVKIDSGVNISLLGQEDESPRDVSDEDKTHDDLLCVSNPVVRKEKAPVSKVKAFVMASFATVLAVLIYLVTLTPAEGIEGFVQIKNYPACYRYNTKNVDNSTPTQFMIEQKNTCDGERNYYISYFSTSPRLSYFSCGKESSSFCESVTHILYLK</sequence>
<dbReference type="EMBL" id="JARXNK020000106">
    <property type="protein sequence ID" value="MEL0554869.1"/>
    <property type="molecule type" value="Genomic_DNA"/>
</dbReference>
<evidence type="ECO:0000256" key="1">
    <source>
        <dbReference type="SAM" id="Phobius"/>
    </source>
</evidence>
<evidence type="ECO:0000313" key="3">
    <source>
        <dbReference type="Proteomes" id="UP001312893"/>
    </source>
</evidence>
<keyword evidence="1" id="KW-0812">Transmembrane</keyword>
<keyword evidence="1" id="KW-0472">Membrane</keyword>
<feature type="transmembrane region" description="Helical" evidence="1">
    <location>
        <begin position="151"/>
        <end position="170"/>
    </location>
</feature>
<dbReference type="InterPro" id="IPR016032">
    <property type="entry name" value="Sig_transdc_resp-reg_C-effctor"/>
</dbReference>
<dbReference type="InterPro" id="IPR036388">
    <property type="entry name" value="WH-like_DNA-bd_sf"/>
</dbReference>
<proteinExistence type="predicted"/>
<dbReference type="SUPFAM" id="SSF46894">
    <property type="entry name" value="C-terminal effector domain of the bipartite response regulators"/>
    <property type="match status" value="1"/>
</dbReference>
<evidence type="ECO:0000313" key="2">
    <source>
        <dbReference type="EMBL" id="MEL0554869.1"/>
    </source>
</evidence>
<dbReference type="RefSeq" id="WP_123756150.1">
    <property type="nucleotide sequence ID" value="NZ_JARXNK020000106.1"/>
</dbReference>
<name>A0ABU9FEP1_9ENTR</name>
<evidence type="ECO:0008006" key="4">
    <source>
        <dbReference type="Google" id="ProtNLM"/>
    </source>
</evidence>
<reference evidence="2 3" key="1">
    <citation type="submission" date="2024-04" db="EMBL/GenBank/DDBJ databases">
        <title>Two novel Raoultella species associated with bleeding cankers of broadleaf hosts, Raoultella scottia sp. nov. and Raoultella lignicola sp. nov.</title>
        <authorList>
            <person name="Brady C.L."/>
        </authorList>
    </citation>
    <scope>NUCLEOTIDE SEQUENCE [LARGE SCALE GENOMIC DNA]</scope>
    <source>
        <strain evidence="2 3">TW_WC1a.1</strain>
    </source>
</reference>
<comment type="caution">
    <text evidence="2">The sequence shown here is derived from an EMBL/GenBank/DDBJ whole genome shotgun (WGS) entry which is preliminary data.</text>
</comment>
<dbReference type="Proteomes" id="UP001312893">
    <property type="component" value="Unassembled WGS sequence"/>
</dbReference>
<keyword evidence="1" id="KW-1133">Transmembrane helix</keyword>
<accession>A0ABU9FEP1</accession>
<keyword evidence="3" id="KW-1185">Reference proteome</keyword>
<gene>
    <name evidence="2" type="ORF">QFI96_024625</name>
</gene>
<dbReference type="Gene3D" id="1.10.10.10">
    <property type="entry name" value="Winged helix-like DNA-binding domain superfamily/Winged helix DNA-binding domain"/>
    <property type="match status" value="1"/>
</dbReference>
<protein>
    <recommendedName>
        <fullName evidence="4">OmpR/PhoB-type domain-containing protein</fullName>
    </recommendedName>
</protein>